<feature type="compositionally biased region" description="Low complexity" evidence="1">
    <location>
        <begin position="237"/>
        <end position="252"/>
    </location>
</feature>
<evidence type="ECO:0000256" key="1">
    <source>
        <dbReference type="SAM" id="MobiDB-lite"/>
    </source>
</evidence>
<dbReference type="PANTHER" id="PTHR33418:SF1">
    <property type="entry name" value="HELICASE-ASSOCIATED DOMAIN-CONTAINING PROTEIN"/>
    <property type="match status" value="1"/>
</dbReference>
<feature type="region of interest" description="Disordered" evidence="1">
    <location>
        <begin position="231"/>
        <end position="264"/>
    </location>
</feature>
<dbReference type="PANTHER" id="PTHR33418">
    <property type="entry name" value="HELICASE-ASSOCIATED"/>
    <property type="match status" value="1"/>
</dbReference>
<organism evidence="3">
    <name type="scientific">Entomoneis paludosa</name>
    <dbReference type="NCBI Taxonomy" id="265537"/>
    <lineage>
        <taxon>Eukaryota</taxon>
        <taxon>Sar</taxon>
        <taxon>Stramenopiles</taxon>
        <taxon>Ochrophyta</taxon>
        <taxon>Bacillariophyta</taxon>
        <taxon>Bacillariophyceae</taxon>
        <taxon>Bacillariophycidae</taxon>
        <taxon>Entomoneidaceae</taxon>
        <taxon>Entomoneis</taxon>
    </lineage>
</organism>
<dbReference type="Gene3D" id="6.10.140.530">
    <property type="match status" value="3"/>
</dbReference>
<reference evidence="3" key="1">
    <citation type="submission" date="2021-01" db="EMBL/GenBank/DDBJ databases">
        <authorList>
            <person name="Corre E."/>
            <person name="Pelletier E."/>
            <person name="Niang G."/>
            <person name="Scheremetjew M."/>
            <person name="Finn R."/>
            <person name="Kale V."/>
            <person name="Holt S."/>
            <person name="Cochrane G."/>
            <person name="Meng A."/>
            <person name="Brown T."/>
            <person name="Cohen L."/>
        </authorList>
    </citation>
    <scope>NUCLEOTIDE SEQUENCE</scope>
    <source>
        <strain evidence="3">CCMP125</strain>
    </source>
</reference>
<dbReference type="InterPro" id="IPR005114">
    <property type="entry name" value="Helicase_assoc"/>
</dbReference>
<protein>
    <recommendedName>
        <fullName evidence="2">Helicase-associated domain-containing protein</fullName>
    </recommendedName>
</protein>
<proteinExistence type="predicted"/>
<sequence length="342" mass="40355">MAKTLPWKTKLAVLRKFKDQEGHTLVPQSFIDPETGFRLGRWVANLRQRSHFLNETQLQDLECLDFVWSRFKVLPWDMKIDLLQKFKLEHGHALVPKDYVDGETGFHLGWWVDRMRQGKRSMNKARLQDLEDAGFVWNAFDATWENMYVLLQQYHKEFHHVCPKINEHYRGKPLGHWVGMQRQLYARKMKSPEQATNKTTVISHKRISLLESIGFVWRLRTSGSADYEYQPHHHLQEPSSQEHSPQQVQQDQHSSHHEEHVQSHHAVVDIHQPLPYRPEPSYEYPLRHSQDGQHVTFHHGHYQPQQQYPVASLSSSRQAASPSMRHDMPLSFARMETYARSA</sequence>
<dbReference type="AlphaFoldDB" id="A0A7S3DQC6"/>
<evidence type="ECO:0000259" key="2">
    <source>
        <dbReference type="Pfam" id="PF03457"/>
    </source>
</evidence>
<dbReference type="EMBL" id="HBHT01018974">
    <property type="protein sequence ID" value="CAD9967293.1"/>
    <property type="molecule type" value="Transcribed_RNA"/>
</dbReference>
<feature type="compositionally biased region" description="Basic and acidic residues" evidence="1">
    <location>
        <begin position="253"/>
        <end position="264"/>
    </location>
</feature>
<dbReference type="Pfam" id="PF03457">
    <property type="entry name" value="HA"/>
    <property type="match status" value="3"/>
</dbReference>
<evidence type="ECO:0000313" key="3">
    <source>
        <dbReference type="EMBL" id="CAD9967293.1"/>
    </source>
</evidence>
<name>A0A7S3DQC6_9STRA</name>
<gene>
    <name evidence="3" type="ORF">APAL1065_LOCUS12728</name>
</gene>
<feature type="domain" description="Helicase-associated" evidence="2">
    <location>
        <begin position="141"/>
        <end position="215"/>
    </location>
</feature>
<feature type="domain" description="Helicase-associated" evidence="2">
    <location>
        <begin position="5"/>
        <end position="66"/>
    </location>
</feature>
<feature type="domain" description="Helicase-associated" evidence="2">
    <location>
        <begin position="75"/>
        <end position="135"/>
    </location>
</feature>
<accession>A0A7S3DQC6</accession>